<gene>
    <name evidence="9" type="primary">LOC110418778</name>
</gene>
<dbReference type="GO" id="GO:0005634">
    <property type="term" value="C:nucleus"/>
    <property type="evidence" value="ECO:0007669"/>
    <property type="project" value="UniProtKB-SubCell"/>
</dbReference>
<dbReference type="GO" id="GO:0003700">
    <property type="term" value="F:DNA-binding transcription factor activity"/>
    <property type="evidence" value="ECO:0007669"/>
    <property type="project" value="InterPro"/>
</dbReference>
<dbReference type="OrthoDB" id="551672at2759"/>
<evidence type="ECO:0000256" key="1">
    <source>
        <dbReference type="ARBA" id="ARBA00004123"/>
    </source>
</evidence>
<dbReference type="FunFam" id="1.20.5.170:FF:000020">
    <property type="entry name" value="BZIP transcription factor"/>
    <property type="match status" value="1"/>
</dbReference>
<dbReference type="PANTHER" id="PTHR46324">
    <property type="entry name" value="BASIC LEUCINE ZIPPER 43-RELATED"/>
    <property type="match status" value="1"/>
</dbReference>
<dbReference type="Gene3D" id="1.20.5.170">
    <property type="match status" value="1"/>
</dbReference>
<keyword evidence="8" id="KW-1185">Reference proteome</keyword>
<keyword evidence="5" id="KW-0539">Nucleus</keyword>
<dbReference type="InterPro" id="IPR004827">
    <property type="entry name" value="bZIP"/>
</dbReference>
<dbReference type="GeneID" id="110418778"/>
<evidence type="ECO:0000256" key="6">
    <source>
        <dbReference type="SAM" id="Coils"/>
    </source>
</evidence>
<evidence type="ECO:0000313" key="8">
    <source>
        <dbReference type="Proteomes" id="UP000504621"/>
    </source>
</evidence>
<dbReference type="GO" id="GO:0003677">
    <property type="term" value="F:DNA binding"/>
    <property type="evidence" value="ECO:0007669"/>
    <property type="project" value="UniProtKB-KW"/>
</dbReference>
<evidence type="ECO:0000313" key="9">
    <source>
        <dbReference type="RefSeq" id="XP_021287273.1"/>
    </source>
</evidence>
<keyword evidence="4" id="KW-0804">Transcription</keyword>
<dbReference type="InterPro" id="IPR045314">
    <property type="entry name" value="bZIP_plant_GBF1"/>
</dbReference>
<name>A0A6J1AK18_9ROSI</name>
<dbReference type="RefSeq" id="XP_021287273.1">
    <property type="nucleotide sequence ID" value="XM_021431598.1"/>
</dbReference>
<proteinExistence type="predicted"/>
<protein>
    <submittedName>
        <fullName evidence="9">Ocs element-binding factor 1</fullName>
    </submittedName>
</protein>
<evidence type="ECO:0000256" key="3">
    <source>
        <dbReference type="ARBA" id="ARBA00023125"/>
    </source>
</evidence>
<comment type="subcellular location">
    <subcellularLocation>
        <location evidence="1">Nucleus</location>
    </subcellularLocation>
</comment>
<dbReference type="Proteomes" id="UP000504621">
    <property type="component" value="Unplaced"/>
</dbReference>
<dbReference type="SUPFAM" id="SSF57959">
    <property type="entry name" value="Leucine zipper domain"/>
    <property type="match status" value="1"/>
</dbReference>
<evidence type="ECO:0000259" key="7">
    <source>
        <dbReference type="PROSITE" id="PS50217"/>
    </source>
</evidence>
<dbReference type="PROSITE" id="PS50217">
    <property type="entry name" value="BZIP"/>
    <property type="match status" value="1"/>
</dbReference>
<dbReference type="CDD" id="cd14702">
    <property type="entry name" value="bZIP_plant_GBF1"/>
    <property type="match status" value="1"/>
</dbReference>
<keyword evidence="3" id="KW-0238">DNA-binding</keyword>
<dbReference type="InterPro" id="IPR046347">
    <property type="entry name" value="bZIP_sf"/>
</dbReference>
<keyword evidence="6" id="KW-0175">Coiled coil</keyword>
<sequence length="200" mass="22769">MEAPDFEAHRSQPHATSIQSFFAFCPSQKTYTSAAAHLNMQSLEIAGNRSVQHGNSSQHPDSSTNFSSRLSLNSQVHFPFHLFSPDSSSLSTEDEGREYQPSIVDDKRLRRMISNRESARRSRMRKKQQIEELQSQVDQLQTINRQLSQKLINLLESNHEILEENAQLKEKVSTLHMVLADVLTPPRNLEDTSLEHKSAS</sequence>
<dbReference type="AlphaFoldDB" id="A0A6J1AK18"/>
<dbReference type="GO" id="GO:0046983">
    <property type="term" value="F:protein dimerization activity"/>
    <property type="evidence" value="ECO:0007669"/>
    <property type="project" value="UniProtKB-ARBA"/>
</dbReference>
<dbReference type="PANTHER" id="PTHR46324:SF7">
    <property type="entry name" value="BASIC LEUCINE-ZIPPER 75"/>
    <property type="match status" value="1"/>
</dbReference>
<dbReference type="Pfam" id="PF00170">
    <property type="entry name" value="bZIP_1"/>
    <property type="match status" value="1"/>
</dbReference>
<evidence type="ECO:0000256" key="4">
    <source>
        <dbReference type="ARBA" id="ARBA00023163"/>
    </source>
</evidence>
<feature type="coiled-coil region" evidence="6">
    <location>
        <begin position="116"/>
        <end position="172"/>
    </location>
</feature>
<accession>A0A6J1AK18</accession>
<reference evidence="9" key="1">
    <citation type="submission" date="2025-08" db="UniProtKB">
        <authorList>
            <consortium name="RefSeq"/>
        </authorList>
    </citation>
    <scope>IDENTIFICATION</scope>
    <source>
        <tissue evidence="9">Leaf</tissue>
    </source>
</reference>
<dbReference type="SMART" id="SM00338">
    <property type="entry name" value="BRLZ"/>
    <property type="match status" value="1"/>
</dbReference>
<feature type="domain" description="BZIP" evidence="7">
    <location>
        <begin position="105"/>
        <end position="168"/>
    </location>
</feature>
<evidence type="ECO:0000256" key="5">
    <source>
        <dbReference type="ARBA" id="ARBA00023242"/>
    </source>
</evidence>
<keyword evidence="2" id="KW-0805">Transcription regulation</keyword>
<evidence type="ECO:0000256" key="2">
    <source>
        <dbReference type="ARBA" id="ARBA00023015"/>
    </source>
</evidence>
<organism evidence="8 9">
    <name type="scientific">Herrania umbratica</name>
    <dbReference type="NCBI Taxonomy" id="108875"/>
    <lineage>
        <taxon>Eukaryota</taxon>
        <taxon>Viridiplantae</taxon>
        <taxon>Streptophyta</taxon>
        <taxon>Embryophyta</taxon>
        <taxon>Tracheophyta</taxon>
        <taxon>Spermatophyta</taxon>
        <taxon>Magnoliopsida</taxon>
        <taxon>eudicotyledons</taxon>
        <taxon>Gunneridae</taxon>
        <taxon>Pentapetalae</taxon>
        <taxon>rosids</taxon>
        <taxon>malvids</taxon>
        <taxon>Malvales</taxon>
        <taxon>Malvaceae</taxon>
        <taxon>Byttnerioideae</taxon>
        <taxon>Herrania</taxon>
    </lineage>
</organism>
<dbReference type="InterPro" id="IPR044521">
    <property type="entry name" value="AtbZIP8/43"/>
</dbReference>
<dbReference type="PROSITE" id="PS00036">
    <property type="entry name" value="BZIP_BASIC"/>
    <property type="match status" value="1"/>
</dbReference>